<dbReference type="PANTHER" id="PTHR43818">
    <property type="entry name" value="BCDNA.GH03377"/>
    <property type="match status" value="1"/>
</dbReference>
<accession>A0A382LNF6</accession>
<organism evidence="3">
    <name type="scientific">marine metagenome</name>
    <dbReference type="NCBI Taxonomy" id="408172"/>
    <lineage>
        <taxon>unclassified sequences</taxon>
        <taxon>metagenomes</taxon>
        <taxon>ecological metagenomes</taxon>
    </lineage>
</organism>
<protein>
    <recommendedName>
        <fullName evidence="2">Gfo/Idh/MocA-like oxidoreductase N-terminal domain-containing protein</fullName>
    </recommendedName>
</protein>
<evidence type="ECO:0000256" key="1">
    <source>
        <dbReference type="ARBA" id="ARBA00023002"/>
    </source>
</evidence>
<dbReference type="InterPro" id="IPR036291">
    <property type="entry name" value="NAD(P)-bd_dom_sf"/>
</dbReference>
<evidence type="ECO:0000313" key="3">
    <source>
        <dbReference type="EMBL" id="SVC37873.1"/>
    </source>
</evidence>
<dbReference type="EMBL" id="UINC01088016">
    <property type="protein sequence ID" value="SVC37873.1"/>
    <property type="molecule type" value="Genomic_DNA"/>
</dbReference>
<dbReference type="AlphaFoldDB" id="A0A382LNF6"/>
<dbReference type="GO" id="GO:0016491">
    <property type="term" value="F:oxidoreductase activity"/>
    <property type="evidence" value="ECO:0007669"/>
    <property type="project" value="UniProtKB-KW"/>
</dbReference>
<evidence type="ECO:0000259" key="2">
    <source>
        <dbReference type="Pfam" id="PF01408"/>
    </source>
</evidence>
<dbReference type="Gene3D" id="3.30.360.10">
    <property type="entry name" value="Dihydrodipicolinate Reductase, domain 2"/>
    <property type="match status" value="1"/>
</dbReference>
<proteinExistence type="predicted"/>
<gene>
    <name evidence="3" type="ORF">METZ01_LOCUS290727</name>
</gene>
<name>A0A382LNF6_9ZZZZ</name>
<dbReference type="GO" id="GO:0000166">
    <property type="term" value="F:nucleotide binding"/>
    <property type="evidence" value="ECO:0007669"/>
    <property type="project" value="InterPro"/>
</dbReference>
<feature type="domain" description="Gfo/Idh/MocA-like oxidoreductase N-terminal" evidence="2">
    <location>
        <begin position="2"/>
        <end position="117"/>
    </location>
</feature>
<dbReference type="InterPro" id="IPR050463">
    <property type="entry name" value="Gfo/Idh/MocA_oxidrdct_glycsds"/>
</dbReference>
<sequence length="180" mass="19592">MIRIGVIGVGGMWGAHCNTLPKVKNCEFVGVADLRPEAAEKVASQHQIQAFQDYHQLLEIVDGVIVATPPSAHREVVVNAAKMNVHAFCEKPLSVDLADSDAMIQASDEANTFLMVGQVLRFYPVHTLGKKLITQGEIGDVVYIETDYTGPYSCPRSRPSSWYGSIGGLLENGIHKSDLI</sequence>
<keyword evidence="1" id="KW-0560">Oxidoreductase</keyword>
<dbReference type="Pfam" id="PF01408">
    <property type="entry name" value="GFO_IDH_MocA"/>
    <property type="match status" value="1"/>
</dbReference>
<dbReference type="SUPFAM" id="SSF51735">
    <property type="entry name" value="NAD(P)-binding Rossmann-fold domains"/>
    <property type="match status" value="1"/>
</dbReference>
<dbReference type="Gene3D" id="3.40.50.720">
    <property type="entry name" value="NAD(P)-binding Rossmann-like Domain"/>
    <property type="match status" value="1"/>
</dbReference>
<feature type="non-terminal residue" evidence="3">
    <location>
        <position position="180"/>
    </location>
</feature>
<dbReference type="PANTHER" id="PTHR43818:SF11">
    <property type="entry name" value="BCDNA.GH03377"/>
    <property type="match status" value="1"/>
</dbReference>
<reference evidence="3" key="1">
    <citation type="submission" date="2018-05" db="EMBL/GenBank/DDBJ databases">
        <authorList>
            <person name="Lanie J.A."/>
            <person name="Ng W.-L."/>
            <person name="Kazmierczak K.M."/>
            <person name="Andrzejewski T.M."/>
            <person name="Davidsen T.M."/>
            <person name="Wayne K.J."/>
            <person name="Tettelin H."/>
            <person name="Glass J.I."/>
            <person name="Rusch D."/>
            <person name="Podicherti R."/>
            <person name="Tsui H.-C.T."/>
            <person name="Winkler M.E."/>
        </authorList>
    </citation>
    <scope>NUCLEOTIDE SEQUENCE</scope>
</reference>
<dbReference type="InterPro" id="IPR000683">
    <property type="entry name" value="Gfo/Idh/MocA-like_OxRdtase_N"/>
</dbReference>